<evidence type="ECO:0000256" key="1">
    <source>
        <dbReference type="SAM" id="MobiDB-lite"/>
    </source>
</evidence>
<accession>A0A0G0WKY1</accession>
<evidence type="ECO:0000313" key="3">
    <source>
        <dbReference type="Proteomes" id="UP000034753"/>
    </source>
</evidence>
<feature type="region of interest" description="Disordered" evidence="1">
    <location>
        <begin position="32"/>
        <end position="79"/>
    </location>
</feature>
<sequence length="641" mass="66903">MKRTKSIVVTVLIIVYLLGILPRQAVLAQEVPPLDSQSESTEPSPSPDPNVNQQVEPSPSPSPDPCVSDCPPTEVDQTNDAVIDNQVTDVANTGDNTIEPSPSPSPEPEGDSSSTDPAAQGSGETDDQNAAIETGDAVSDVDMVTVANTNLVNAEITYHIENIYIDENGDIDLSKSESYETQSSVNLEITQQNQAVVNNVVTAIANSGANTINGSSGDITTGTATVVVNIFNFINANFVNSVWQFVVINIFGNVQGNIILPELGEEELSLLGTVSGDVSQENSAEVENTIDASANTGENQVSGSGSIETGDATSVVNNQNFVNFNLLGGVYYMLLVNNFGNWDGQFLGWGSLSAATPVWGQMLFMPYFNLQIDENGVLVAADQTNNAQLNNQITASANTGGNLIDGNGQIITGNAYSAVNLINFVNTNVVNSVGFFGIINIFGSLTGNIGGESFFAASQSTEATESTENGDQEEVRVAGGQLETSMATNVATHVNPGDTATFFITARNPGSGPVYDAKVYFNLYDSNGEIATIQSFDLGKLEAGQTAKISFGVVLAGTAPAGLYEALVEAQGKVGPDNQGISSQAQTGFRVGAGSFGSLVGSFGNPDVEAASTAAGGTGGEISGAQATNYWWWIYSVFGMI</sequence>
<comment type="caution">
    <text evidence="2">The sequence shown here is derived from an EMBL/GenBank/DDBJ whole genome shotgun (WGS) entry which is preliminary data.</text>
</comment>
<feature type="non-terminal residue" evidence="2">
    <location>
        <position position="641"/>
    </location>
</feature>
<dbReference type="PATRIC" id="fig|1618429.3.peg.836"/>
<organism evidence="2 3">
    <name type="scientific">Candidatus Daviesbacteria bacterium GW2011_GWB1_41_5</name>
    <dbReference type="NCBI Taxonomy" id="1618429"/>
    <lineage>
        <taxon>Bacteria</taxon>
        <taxon>Candidatus Daviesiibacteriota</taxon>
    </lineage>
</organism>
<dbReference type="Proteomes" id="UP000034753">
    <property type="component" value="Unassembled WGS sequence"/>
</dbReference>
<feature type="region of interest" description="Disordered" evidence="1">
    <location>
        <begin position="91"/>
        <end position="128"/>
    </location>
</feature>
<dbReference type="AlphaFoldDB" id="A0A0G0WKY1"/>
<dbReference type="EMBL" id="LCBN01000043">
    <property type="protein sequence ID" value="KKS12727.1"/>
    <property type="molecule type" value="Genomic_DNA"/>
</dbReference>
<evidence type="ECO:0000313" key="2">
    <source>
        <dbReference type="EMBL" id="KKS12727.1"/>
    </source>
</evidence>
<reference evidence="2 3" key="1">
    <citation type="journal article" date="2015" name="Nature">
        <title>rRNA introns, odd ribosomes, and small enigmatic genomes across a large radiation of phyla.</title>
        <authorList>
            <person name="Brown C.T."/>
            <person name="Hug L.A."/>
            <person name="Thomas B.C."/>
            <person name="Sharon I."/>
            <person name="Castelle C.J."/>
            <person name="Singh A."/>
            <person name="Wilkins M.J."/>
            <person name="Williams K.H."/>
            <person name="Banfield J.F."/>
        </authorList>
    </citation>
    <scope>NUCLEOTIDE SEQUENCE [LARGE SCALE GENOMIC DNA]</scope>
</reference>
<protein>
    <submittedName>
        <fullName evidence="2">Clumping factor B</fullName>
    </submittedName>
</protein>
<name>A0A0G0WKY1_9BACT</name>
<proteinExistence type="predicted"/>
<gene>
    <name evidence="2" type="ORF">UU67_C0043G0001</name>
</gene>